<dbReference type="InterPro" id="IPR016476">
    <property type="entry name" value="SH3_dom_pro"/>
</dbReference>
<protein>
    <recommendedName>
        <fullName evidence="6">SH3b domain-containing protein</fullName>
    </recommendedName>
</protein>
<proteinExistence type="predicted"/>
<keyword evidence="4" id="KW-1133">Transmembrane helix</keyword>
<evidence type="ECO:0000256" key="1">
    <source>
        <dbReference type="ARBA" id="ARBA00004167"/>
    </source>
</evidence>
<comment type="subcellular location">
    <subcellularLocation>
        <location evidence="1">Membrane</location>
        <topology evidence="1">Single-pass membrane protein</topology>
    </subcellularLocation>
</comment>
<dbReference type="EMBL" id="UINC01203677">
    <property type="protein sequence ID" value="SVE24051.1"/>
    <property type="molecule type" value="Genomic_DNA"/>
</dbReference>
<accession>A0A383BW08</accession>
<organism evidence="7">
    <name type="scientific">marine metagenome</name>
    <dbReference type="NCBI Taxonomy" id="408172"/>
    <lineage>
        <taxon>unclassified sequences</taxon>
        <taxon>metagenomes</taxon>
        <taxon>ecological metagenomes</taxon>
    </lineage>
</organism>
<name>A0A383BW08_9ZZZZ</name>
<dbReference type="InterPro" id="IPR003646">
    <property type="entry name" value="SH3-like_bac-type"/>
</dbReference>
<feature type="non-terminal residue" evidence="7">
    <location>
        <position position="118"/>
    </location>
</feature>
<dbReference type="Pfam" id="PF08239">
    <property type="entry name" value="SH3_3"/>
    <property type="match status" value="1"/>
</dbReference>
<sequence>MKQYKSLPLVFFFLATMVSADTIVYITDQVDIPIRSDKAFGDNIIRSLPSGTELSILQITDDNAWAQIKYDDTVGWIIASYLSKDPPAREELKKLKRTYNANKLLISKFQGEKEELEK</sequence>
<evidence type="ECO:0000259" key="6">
    <source>
        <dbReference type="Pfam" id="PF08239"/>
    </source>
</evidence>
<reference evidence="7" key="1">
    <citation type="submission" date="2018-05" db="EMBL/GenBank/DDBJ databases">
        <authorList>
            <person name="Lanie J.A."/>
            <person name="Ng W.-L."/>
            <person name="Kazmierczak K.M."/>
            <person name="Andrzejewski T.M."/>
            <person name="Davidsen T.M."/>
            <person name="Wayne K.J."/>
            <person name="Tettelin H."/>
            <person name="Glass J.I."/>
            <person name="Rusch D."/>
            <person name="Podicherti R."/>
            <person name="Tsui H.-C.T."/>
            <person name="Winkler M.E."/>
        </authorList>
    </citation>
    <scope>NUCLEOTIDE SEQUENCE</scope>
</reference>
<dbReference type="AlphaFoldDB" id="A0A383BW08"/>
<feature type="domain" description="SH3b" evidence="6">
    <location>
        <begin position="34"/>
        <end position="83"/>
    </location>
</feature>
<dbReference type="GO" id="GO:0016020">
    <property type="term" value="C:membrane"/>
    <property type="evidence" value="ECO:0007669"/>
    <property type="project" value="UniProtKB-SubCell"/>
</dbReference>
<evidence type="ECO:0000313" key="7">
    <source>
        <dbReference type="EMBL" id="SVE24051.1"/>
    </source>
</evidence>
<evidence type="ECO:0000256" key="4">
    <source>
        <dbReference type="ARBA" id="ARBA00022989"/>
    </source>
</evidence>
<evidence type="ECO:0000256" key="3">
    <source>
        <dbReference type="ARBA" id="ARBA00022729"/>
    </source>
</evidence>
<evidence type="ECO:0000256" key="2">
    <source>
        <dbReference type="ARBA" id="ARBA00022692"/>
    </source>
</evidence>
<dbReference type="Gene3D" id="2.30.30.40">
    <property type="entry name" value="SH3 Domains"/>
    <property type="match status" value="1"/>
</dbReference>
<evidence type="ECO:0000256" key="5">
    <source>
        <dbReference type="ARBA" id="ARBA00023136"/>
    </source>
</evidence>
<gene>
    <name evidence="7" type="ORF">METZ01_LOCUS476905</name>
</gene>
<keyword evidence="5" id="KW-0472">Membrane</keyword>
<keyword evidence="2" id="KW-0812">Transmembrane</keyword>
<dbReference type="NCBIfam" id="TIGR04211">
    <property type="entry name" value="SH3_and_anchor"/>
    <property type="match status" value="1"/>
</dbReference>
<keyword evidence="3" id="KW-0732">Signal</keyword>